<evidence type="ECO:0000313" key="3">
    <source>
        <dbReference type="RefSeq" id="XP_003737420.1"/>
    </source>
</evidence>
<keyword evidence="2" id="KW-1185">Reference proteome</keyword>
<dbReference type="Proteomes" id="UP000694867">
    <property type="component" value="Unplaced"/>
</dbReference>
<dbReference type="PANTHER" id="PTHR32344:SF1">
    <property type="entry name" value="U1-TYPE DOMAIN-CONTAINING PROTEIN"/>
    <property type="match status" value="1"/>
</dbReference>
<dbReference type="RefSeq" id="XP_003737420.1">
    <property type="nucleotide sequence ID" value="XM_003737372.1"/>
</dbReference>
<dbReference type="PANTHER" id="PTHR32344">
    <property type="entry name" value="U1-TYPE DOMAIN-CONTAINING PROTEIN"/>
    <property type="match status" value="1"/>
</dbReference>
<dbReference type="SUPFAM" id="SSF53098">
    <property type="entry name" value="Ribonuclease H-like"/>
    <property type="match status" value="1"/>
</dbReference>
<sequence>MPKTPSSRQMHYVTLFGQDVLSFDGNVLLCKVCEKVVSSDKKSLVKQHIEGAKHKALCEKKKESGSTNVVQMKSFLGATGKQSQFHVDLCDALLSADIPLRKLDNEKLSAFVGKYCKQHVPSSITLRLHYIKSIYEGKMEYIRSFVGSKSIWISIDETTDPLGRFVAHSIIGTLETSGSRSFLLHADNLEKTNNSTIAQSFMNALNVLWPNGVHHERVLLFVTDAAPYMRKAANALQVLFPRMKHVTCAAHALHRVAEEARLLFPEVDKLVSNGKKIFLKSAARVTMFRELAPGTPLPPQPVMTRWGTWVAAALYYAEHLDTFANVVDSFDRKQAASILIVQDLLRSPNLRENLSYIHAHLDFLPSSITNLEASSCPLVDSIAHFYKTIDELKGMPGSIGERIRNKCEFVLSRNTGMAELKVIADVLSGVSADGNVVLSPSDVACFKYAPITSVDVKRSFSLLKNLLTDRRQSLTFESLKMHLIILCNQ</sequence>
<dbReference type="InterPro" id="IPR012337">
    <property type="entry name" value="RNaseH-like_sf"/>
</dbReference>
<dbReference type="GO" id="GO:0006357">
    <property type="term" value="P:regulation of transcription by RNA polymerase II"/>
    <property type="evidence" value="ECO:0007669"/>
    <property type="project" value="InterPro"/>
</dbReference>
<dbReference type="InterPro" id="IPR007021">
    <property type="entry name" value="DUF659"/>
</dbReference>
<reference evidence="3" key="1">
    <citation type="submission" date="2025-08" db="UniProtKB">
        <authorList>
            <consortium name="RefSeq"/>
        </authorList>
    </citation>
    <scope>IDENTIFICATION</scope>
</reference>
<evidence type="ECO:0000313" key="2">
    <source>
        <dbReference type="Proteomes" id="UP000694867"/>
    </source>
</evidence>
<accession>A0AAJ6QMB8</accession>
<protein>
    <submittedName>
        <fullName evidence="3">Uncharacterized protein LOC100898236</fullName>
    </submittedName>
</protein>
<gene>
    <name evidence="3" type="primary">LOC100898236</name>
</gene>
<dbReference type="AlphaFoldDB" id="A0AAJ6QMB8"/>
<dbReference type="GO" id="GO:0005634">
    <property type="term" value="C:nucleus"/>
    <property type="evidence" value="ECO:0007669"/>
    <property type="project" value="InterPro"/>
</dbReference>
<proteinExistence type="predicted"/>
<evidence type="ECO:0000259" key="1">
    <source>
        <dbReference type="Pfam" id="PF04937"/>
    </source>
</evidence>
<name>A0AAJ6QMB8_9ACAR</name>
<dbReference type="KEGG" id="goe:100898236"/>
<dbReference type="Pfam" id="PF04937">
    <property type="entry name" value="DUF659"/>
    <property type="match status" value="1"/>
</dbReference>
<feature type="domain" description="DUF659" evidence="1">
    <location>
        <begin position="136"/>
        <end position="277"/>
    </location>
</feature>
<organism evidence="2 3">
    <name type="scientific">Galendromus occidentalis</name>
    <name type="common">western predatory mite</name>
    <dbReference type="NCBI Taxonomy" id="34638"/>
    <lineage>
        <taxon>Eukaryota</taxon>
        <taxon>Metazoa</taxon>
        <taxon>Ecdysozoa</taxon>
        <taxon>Arthropoda</taxon>
        <taxon>Chelicerata</taxon>
        <taxon>Arachnida</taxon>
        <taxon>Acari</taxon>
        <taxon>Parasitiformes</taxon>
        <taxon>Mesostigmata</taxon>
        <taxon>Gamasina</taxon>
        <taxon>Phytoseioidea</taxon>
        <taxon>Phytoseiidae</taxon>
        <taxon>Typhlodrominae</taxon>
        <taxon>Galendromus</taxon>
    </lineage>
</organism>
<dbReference type="GeneID" id="100898236"/>
<dbReference type="InterPro" id="IPR033375">
    <property type="entry name" value="Cggbp1"/>
</dbReference>
<dbReference type="GO" id="GO:0003690">
    <property type="term" value="F:double-stranded DNA binding"/>
    <property type="evidence" value="ECO:0007669"/>
    <property type="project" value="InterPro"/>
</dbReference>